<proteinExistence type="predicted"/>
<name>A0A5E4TG09_9BURK</name>
<dbReference type="EMBL" id="CABPSE010000003">
    <property type="protein sequence ID" value="VVD86950.1"/>
    <property type="molecule type" value="Genomic_DNA"/>
</dbReference>
<dbReference type="RefSeq" id="WP_150584292.1">
    <property type="nucleotide sequence ID" value="NZ_CABPSE010000003.1"/>
</dbReference>
<evidence type="ECO:0000313" key="1">
    <source>
        <dbReference type="EMBL" id="VVD86950.1"/>
    </source>
</evidence>
<sequence length="119" mass="12833">MREQTTTQRPAMAEVPAMRGANALDTGIPATLQYAVTAGVMSADAWMIECCGRVRLHDHIVQSLRFFIAVVSAGMAADGRTSMAEVRACEDAFTAGYMGRIQQFVMVDGYEASNASNVH</sequence>
<evidence type="ECO:0000313" key="2">
    <source>
        <dbReference type="Proteomes" id="UP000383971"/>
    </source>
</evidence>
<accession>A0A5E4TG09</accession>
<organism evidence="1 2">
    <name type="scientific">Pandoraea communis</name>
    <dbReference type="NCBI Taxonomy" id="2508297"/>
    <lineage>
        <taxon>Bacteria</taxon>
        <taxon>Pseudomonadati</taxon>
        <taxon>Pseudomonadota</taxon>
        <taxon>Betaproteobacteria</taxon>
        <taxon>Burkholderiales</taxon>
        <taxon>Burkholderiaceae</taxon>
        <taxon>Pandoraea</taxon>
    </lineage>
</organism>
<dbReference type="Proteomes" id="UP000383971">
    <property type="component" value="Unassembled WGS sequence"/>
</dbReference>
<gene>
    <name evidence="1" type="ORF">PCO31111_01425</name>
</gene>
<protein>
    <submittedName>
        <fullName evidence="1">Uncharacterized protein</fullName>
    </submittedName>
</protein>
<dbReference type="AlphaFoldDB" id="A0A5E4TG09"/>
<keyword evidence="2" id="KW-1185">Reference proteome</keyword>
<reference evidence="1 2" key="1">
    <citation type="submission" date="2019-08" db="EMBL/GenBank/DDBJ databases">
        <authorList>
            <person name="Peeters C."/>
        </authorList>
    </citation>
    <scope>NUCLEOTIDE SEQUENCE [LARGE SCALE GENOMIC DNA]</scope>
    <source>
        <strain evidence="1 2">LMG 31111</strain>
    </source>
</reference>